<dbReference type="SMART" id="SM00257">
    <property type="entry name" value="LysM"/>
    <property type="match status" value="1"/>
</dbReference>
<dbReference type="PANTHER" id="PTHR33734">
    <property type="entry name" value="LYSM DOMAIN-CONTAINING GPI-ANCHORED PROTEIN 2"/>
    <property type="match status" value="1"/>
</dbReference>
<proteinExistence type="predicted"/>
<dbReference type="Pfam" id="PF07486">
    <property type="entry name" value="Hydrolase_2"/>
    <property type="match status" value="1"/>
</dbReference>
<evidence type="ECO:0000313" key="3">
    <source>
        <dbReference type="Proteomes" id="UP001209318"/>
    </source>
</evidence>
<dbReference type="Gene3D" id="1.10.10.2520">
    <property type="entry name" value="Cell wall hydrolase SleB, domain 1"/>
    <property type="match status" value="1"/>
</dbReference>
<dbReference type="CDD" id="cd00118">
    <property type="entry name" value="LysM"/>
    <property type="match status" value="1"/>
</dbReference>
<dbReference type="AlphaFoldDB" id="A0AAE3IPZ7"/>
<dbReference type="Gene3D" id="3.10.350.10">
    <property type="entry name" value="LysM domain"/>
    <property type="match status" value="1"/>
</dbReference>
<sequence>MTMMMGIGSNQSTEAASVYTVKSGDTLYKIGQTYGVSVSSIQSMNKLNSNIIYPGQKLTLSQPVTQAEMDLLARLVSAEAKGEPYAGKVAVATVVLNRVDNPAFPNTITNVIYAQDQGHYAFTPVANGQINQSADADSKKAVREALAFRGQGSGSLYFYNPKTSTSSWIFSRQVTVTIGNHRFAK</sequence>
<dbReference type="Proteomes" id="UP001209318">
    <property type="component" value="Unassembled WGS sequence"/>
</dbReference>
<feature type="domain" description="LysM" evidence="1">
    <location>
        <begin position="17"/>
        <end position="60"/>
    </location>
</feature>
<protein>
    <submittedName>
        <fullName evidence="2">Cell wall hydrolase</fullName>
    </submittedName>
</protein>
<reference evidence="2" key="1">
    <citation type="submission" date="2022-10" db="EMBL/GenBank/DDBJ databases">
        <title>Description of Fervidibacillus gen. nov. in the family Fervidibacillaceae fam. nov. with two species, Fervidibacillus albus sp. nov., and Fervidibacillus halotolerans sp. nov., isolated from tidal flat sediments.</title>
        <authorList>
            <person name="Kwon K.K."/>
            <person name="Yang S.-H."/>
        </authorList>
    </citation>
    <scope>NUCLEOTIDE SEQUENCE</scope>
    <source>
        <strain evidence="2">JCM 19140</strain>
    </source>
</reference>
<evidence type="ECO:0000313" key="2">
    <source>
        <dbReference type="EMBL" id="MCU9612286.1"/>
    </source>
</evidence>
<dbReference type="PANTHER" id="PTHR33734:SF22">
    <property type="entry name" value="MEMBRANE-BOUND LYTIC MUREIN TRANSGLYCOSYLASE D"/>
    <property type="match status" value="1"/>
</dbReference>
<dbReference type="PROSITE" id="PS51782">
    <property type="entry name" value="LYSM"/>
    <property type="match status" value="1"/>
</dbReference>
<dbReference type="InterPro" id="IPR018392">
    <property type="entry name" value="LysM"/>
</dbReference>
<gene>
    <name evidence="2" type="ORF">OEV98_01755</name>
</gene>
<organism evidence="2 3">
    <name type="scientific">Perspicuibacillus lycopersici</name>
    <dbReference type="NCBI Taxonomy" id="1325689"/>
    <lineage>
        <taxon>Bacteria</taxon>
        <taxon>Bacillati</taxon>
        <taxon>Bacillota</taxon>
        <taxon>Bacilli</taxon>
        <taxon>Bacillales</taxon>
        <taxon>Bacillaceae</taxon>
        <taxon>Perspicuibacillus</taxon>
    </lineage>
</organism>
<dbReference type="Gene3D" id="6.20.240.60">
    <property type="match status" value="1"/>
</dbReference>
<name>A0AAE3IPZ7_9BACI</name>
<comment type="caution">
    <text evidence="2">The sequence shown here is derived from an EMBL/GenBank/DDBJ whole genome shotgun (WGS) entry which is preliminary data.</text>
</comment>
<dbReference type="GO" id="GO:0016787">
    <property type="term" value="F:hydrolase activity"/>
    <property type="evidence" value="ECO:0007669"/>
    <property type="project" value="UniProtKB-KW"/>
</dbReference>
<keyword evidence="3" id="KW-1185">Reference proteome</keyword>
<dbReference type="Pfam" id="PF01476">
    <property type="entry name" value="LysM"/>
    <property type="match status" value="1"/>
</dbReference>
<keyword evidence="2" id="KW-0378">Hydrolase</keyword>
<dbReference type="InterPro" id="IPR036779">
    <property type="entry name" value="LysM_dom_sf"/>
</dbReference>
<dbReference type="InterPro" id="IPR011105">
    <property type="entry name" value="Cell_wall_hydrolase_SleB"/>
</dbReference>
<dbReference type="GO" id="GO:0008932">
    <property type="term" value="F:lytic endotransglycosylase activity"/>
    <property type="evidence" value="ECO:0007669"/>
    <property type="project" value="TreeGrafter"/>
</dbReference>
<dbReference type="InterPro" id="IPR042047">
    <property type="entry name" value="SleB_dom1"/>
</dbReference>
<evidence type="ECO:0000259" key="1">
    <source>
        <dbReference type="PROSITE" id="PS51782"/>
    </source>
</evidence>
<dbReference type="EMBL" id="JAOUSF010000001">
    <property type="protein sequence ID" value="MCU9612286.1"/>
    <property type="molecule type" value="Genomic_DNA"/>
</dbReference>
<dbReference type="SUPFAM" id="SSF54106">
    <property type="entry name" value="LysM domain"/>
    <property type="match status" value="1"/>
</dbReference>
<dbReference type="RefSeq" id="WP_263071940.1">
    <property type="nucleotide sequence ID" value="NZ_JAOUSF010000001.1"/>
</dbReference>
<accession>A0AAE3IPZ7</accession>